<dbReference type="RefSeq" id="WP_224828829.1">
    <property type="nucleotide sequence ID" value="NZ_JAIVEF010000011.1"/>
</dbReference>
<evidence type="ECO:0000256" key="1">
    <source>
        <dbReference type="SAM" id="Phobius"/>
    </source>
</evidence>
<sequence>MNSTVRTDRSFGYVSVAAILLGAAVFGYGLLVTSVSVLGGGWIAAIGLALALSGAFDTAWAGRRLGLSAGDRRTLSLSCLAVAAVLAVAFVVVNGFGGVEVTEFESP</sequence>
<organism evidence="2 3">
    <name type="scientific">Saliphagus infecundisoli</name>
    <dbReference type="NCBI Taxonomy" id="1849069"/>
    <lineage>
        <taxon>Archaea</taxon>
        <taxon>Methanobacteriati</taxon>
        <taxon>Methanobacteriota</taxon>
        <taxon>Stenosarchaea group</taxon>
        <taxon>Halobacteria</taxon>
        <taxon>Halobacteriales</taxon>
        <taxon>Natrialbaceae</taxon>
        <taxon>Saliphagus</taxon>
    </lineage>
</organism>
<protein>
    <submittedName>
        <fullName evidence="2">Uncharacterized protein</fullName>
    </submittedName>
</protein>
<keyword evidence="1" id="KW-0812">Transmembrane</keyword>
<keyword evidence="3" id="KW-1185">Reference proteome</keyword>
<reference evidence="2 3" key="1">
    <citation type="journal article" date="2019" name="Int. J. Syst. Evol. Microbiol.">
        <title>The Global Catalogue of Microorganisms (GCM) 10K type strain sequencing project: providing services to taxonomists for standard genome sequencing and annotation.</title>
        <authorList>
            <consortium name="The Broad Institute Genomics Platform"/>
            <consortium name="The Broad Institute Genome Sequencing Center for Infectious Disease"/>
            <person name="Wu L."/>
            <person name="Ma J."/>
        </authorList>
    </citation>
    <scope>NUCLEOTIDE SEQUENCE [LARGE SCALE GENOMIC DNA]</scope>
    <source>
        <strain evidence="2 3">CGMCC 1.15824</strain>
    </source>
</reference>
<gene>
    <name evidence="2" type="ORF">ACFPFO_06770</name>
</gene>
<evidence type="ECO:0000313" key="2">
    <source>
        <dbReference type="EMBL" id="MFC4987467.1"/>
    </source>
</evidence>
<feature type="transmembrane region" description="Helical" evidence="1">
    <location>
        <begin position="77"/>
        <end position="97"/>
    </location>
</feature>
<proteinExistence type="predicted"/>
<comment type="caution">
    <text evidence="2">The sequence shown here is derived from an EMBL/GenBank/DDBJ whole genome shotgun (WGS) entry which is preliminary data.</text>
</comment>
<feature type="transmembrane region" description="Helical" evidence="1">
    <location>
        <begin position="12"/>
        <end position="31"/>
    </location>
</feature>
<accession>A0ABD5QD33</accession>
<keyword evidence="1" id="KW-1133">Transmembrane helix</keyword>
<name>A0ABD5QD33_9EURY</name>
<keyword evidence="1" id="KW-0472">Membrane</keyword>
<feature type="transmembrane region" description="Helical" evidence="1">
    <location>
        <begin position="37"/>
        <end position="56"/>
    </location>
</feature>
<dbReference type="EMBL" id="JBHSJG010000026">
    <property type="protein sequence ID" value="MFC4987467.1"/>
    <property type="molecule type" value="Genomic_DNA"/>
</dbReference>
<dbReference type="AlphaFoldDB" id="A0ABD5QD33"/>
<evidence type="ECO:0000313" key="3">
    <source>
        <dbReference type="Proteomes" id="UP001595925"/>
    </source>
</evidence>
<dbReference type="Proteomes" id="UP001595925">
    <property type="component" value="Unassembled WGS sequence"/>
</dbReference>